<dbReference type="WBParaSite" id="ES5_v2.g20848.t1">
    <property type="protein sequence ID" value="ES5_v2.g20848.t1"/>
    <property type="gene ID" value="ES5_v2.g20848"/>
</dbReference>
<evidence type="ECO:0000313" key="1">
    <source>
        <dbReference type="Proteomes" id="UP000887579"/>
    </source>
</evidence>
<evidence type="ECO:0000313" key="2">
    <source>
        <dbReference type="WBParaSite" id="ES5_v2.g20848.t1"/>
    </source>
</evidence>
<accession>A0AC34FTS7</accession>
<sequence>MQFKASQRLRNPNEENASSNGRSNVVAPPISPKLTFPFTYFNALKFTGLQQTSNDHIITHSPLSPTSYSGGSGMNVNDRTAAMLQQLYQQQRRQQQQQSSQQPNGIRTPNGTANNMFDTQ</sequence>
<dbReference type="Proteomes" id="UP000887579">
    <property type="component" value="Unplaced"/>
</dbReference>
<protein>
    <submittedName>
        <fullName evidence="2">Uncharacterized protein</fullName>
    </submittedName>
</protein>
<name>A0AC34FTS7_9BILA</name>
<organism evidence="1 2">
    <name type="scientific">Panagrolaimus sp. ES5</name>
    <dbReference type="NCBI Taxonomy" id="591445"/>
    <lineage>
        <taxon>Eukaryota</taxon>
        <taxon>Metazoa</taxon>
        <taxon>Ecdysozoa</taxon>
        <taxon>Nematoda</taxon>
        <taxon>Chromadorea</taxon>
        <taxon>Rhabditida</taxon>
        <taxon>Tylenchina</taxon>
        <taxon>Panagrolaimomorpha</taxon>
        <taxon>Panagrolaimoidea</taxon>
        <taxon>Panagrolaimidae</taxon>
        <taxon>Panagrolaimus</taxon>
    </lineage>
</organism>
<reference evidence="2" key="1">
    <citation type="submission" date="2022-11" db="UniProtKB">
        <authorList>
            <consortium name="WormBaseParasite"/>
        </authorList>
    </citation>
    <scope>IDENTIFICATION</scope>
</reference>
<proteinExistence type="predicted"/>